<evidence type="ECO:0000256" key="1">
    <source>
        <dbReference type="SAM" id="MobiDB-lite"/>
    </source>
</evidence>
<evidence type="ECO:0000313" key="2">
    <source>
        <dbReference type="EMBL" id="OXA63430.1"/>
    </source>
</evidence>
<reference evidence="2 3" key="1">
    <citation type="submission" date="2015-12" db="EMBL/GenBank/DDBJ databases">
        <title>The genome of Folsomia candida.</title>
        <authorList>
            <person name="Faddeeva A."/>
            <person name="Derks M.F."/>
            <person name="Anvar Y."/>
            <person name="Smit S."/>
            <person name="Van Straalen N."/>
            <person name="Roelofs D."/>
        </authorList>
    </citation>
    <scope>NUCLEOTIDE SEQUENCE [LARGE SCALE GENOMIC DNA]</scope>
    <source>
        <strain evidence="2 3">VU population</strain>
        <tissue evidence="2">Whole body</tissue>
    </source>
</reference>
<feature type="region of interest" description="Disordered" evidence="1">
    <location>
        <begin position="1"/>
        <end position="56"/>
    </location>
</feature>
<organism evidence="2 3">
    <name type="scientific">Folsomia candida</name>
    <name type="common">Springtail</name>
    <dbReference type="NCBI Taxonomy" id="158441"/>
    <lineage>
        <taxon>Eukaryota</taxon>
        <taxon>Metazoa</taxon>
        <taxon>Ecdysozoa</taxon>
        <taxon>Arthropoda</taxon>
        <taxon>Hexapoda</taxon>
        <taxon>Collembola</taxon>
        <taxon>Entomobryomorpha</taxon>
        <taxon>Isotomoidea</taxon>
        <taxon>Isotomidae</taxon>
        <taxon>Proisotominae</taxon>
        <taxon>Folsomia</taxon>
    </lineage>
</organism>
<gene>
    <name evidence="2" type="ORF">Fcan01_00523</name>
</gene>
<dbReference type="AlphaFoldDB" id="A0A226F251"/>
<proteinExistence type="predicted"/>
<dbReference type="InterPro" id="IPR032675">
    <property type="entry name" value="LRR_dom_sf"/>
</dbReference>
<evidence type="ECO:0000313" key="3">
    <source>
        <dbReference type="Proteomes" id="UP000198287"/>
    </source>
</evidence>
<comment type="caution">
    <text evidence="2">The sequence shown here is derived from an EMBL/GenBank/DDBJ whole genome shotgun (WGS) entry which is preliminary data.</text>
</comment>
<accession>A0A226F251</accession>
<keyword evidence="3" id="KW-1185">Reference proteome</keyword>
<dbReference type="OrthoDB" id="509497at2759"/>
<protein>
    <submittedName>
        <fullName evidence="2">Cleavage stimulation factor subunit 2</fullName>
    </submittedName>
</protein>
<dbReference type="Gene3D" id="3.80.10.10">
    <property type="entry name" value="Ribonuclease Inhibitor"/>
    <property type="match status" value="1"/>
</dbReference>
<dbReference type="Proteomes" id="UP000198287">
    <property type="component" value="Unassembled WGS sequence"/>
</dbReference>
<sequence length="534" mass="61096">MDNLENNRGDDARGDEARVDESRGDDARVDDARGDDARGDDARGDDARGVDARGDHHANANGHLVVNLPELLAKVMAFLPKSDLLTCTRTNSMWEKEARLRLLAHTRLRLTARNIQHHQDIVAVRGNCPKQLDLIRFRNLSREAAFADLIAKTGHNISHVNVALPLPNPTSRQYLEHLANSFPMLTTLKLTLCPRKFAIYPYLTKSPSNLPNFAKLRKLVILSSSKRKGRAKVDFQFVQRIPDLVSLFPNLKSVSCFFGGQSIPETLVNSFFLKLMSLRIINIAIRTPNTPNVERLTRLEVGDYLRNRHLLSQVLNIVAKNLQYLKISEVNNSNVYPVTDIRFEKEIVLPVMPNLKVFEFLQNSAVRRKKWKSNVYTPHIGLKFVGSSDADNDPRIVYGEQFPVLRKIKISTRDPNEETHCYTASLTPRNVLREQEFFETSVSFLFNSFIHRSNSRCLTLKELDVAFPPEDHFSLLEMKKCKCGDQPHSCYSYEWRPASYFWEWVIAMFPNVERYAAMGDVGEEMVEDDDPWPV</sequence>
<dbReference type="EMBL" id="LNIX01000001">
    <property type="protein sequence ID" value="OXA63430.1"/>
    <property type="molecule type" value="Genomic_DNA"/>
</dbReference>
<name>A0A226F251_FOLCA</name>